<evidence type="ECO:0000313" key="1">
    <source>
        <dbReference type="EMBL" id="SMP28897.1"/>
    </source>
</evidence>
<name>A0ABY1PAI6_9BACT</name>
<sequence length="349" mass="37114">MVSLISSNFNNLRPDSKLTRMSQRRKFIKQSLMGSALFIPGVSSIAEATAPSLFKGEKPLILSTWNHGLPANAAAVEKLKSGGSIIDAVETGVKDTELDLSNLSVGLQGLPDREGITTLDASIMSGDGSCGAVAFVRQVKHPISLARVVMEKTPHVMIVGEGAKQLAIAEGFPIEKEELSPGAKKAYLKWKETSQYKPVINIENHDTIGMIGMDAKGNLAGSCTTSGLSYKMHGRVGDSPIIGAGLFVDNEVGAATATGLGESIIRICGSFLIVELMRQGRTPQEACEEAVRRLIAKNSKDIKDIQAGFLAMNKDGEVGAYAVHPGFNFAQATLQNNVMIDSGSHFKKG</sequence>
<organism evidence="1 2">
    <name type="scientific">Algoriphagus winogradskyi</name>
    <dbReference type="NCBI Taxonomy" id="237017"/>
    <lineage>
        <taxon>Bacteria</taxon>
        <taxon>Pseudomonadati</taxon>
        <taxon>Bacteroidota</taxon>
        <taxon>Cytophagia</taxon>
        <taxon>Cytophagales</taxon>
        <taxon>Cyclobacteriaceae</taxon>
        <taxon>Algoriphagus</taxon>
    </lineage>
</organism>
<dbReference type="InterPro" id="IPR000246">
    <property type="entry name" value="Peptidase_T2"/>
</dbReference>
<dbReference type="PANTHER" id="PTHR10188">
    <property type="entry name" value="L-ASPARAGINASE"/>
    <property type="match status" value="1"/>
</dbReference>
<evidence type="ECO:0000313" key="2">
    <source>
        <dbReference type="Proteomes" id="UP001157915"/>
    </source>
</evidence>
<keyword evidence="2" id="KW-1185">Reference proteome</keyword>
<dbReference type="CDD" id="cd04513">
    <property type="entry name" value="Glycosylasparaginase"/>
    <property type="match status" value="1"/>
</dbReference>
<dbReference type="Proteomes" id="UP001157915">
    <property type="component" value="Unassembled WGS sequence"/>
</dbReference>
<dbReference type="SUPFAM" id="SSF56235">
    <property type="entry name" value="N-terminal nucleophile aminohydrolases (Ntn hydrolases)"/>
    <property type="match status" value="1"/>
</dbReference>
<dbReference type="EMBL" id="FXUA01000006">
    <property type="protein sequence ID" value="SMP28897.1"/>
    <property type="molecule type" value="Genomic_DNA"/>
</dbReference>
<proteinExistence type="predicted"/>
<dbReference type="PANTHER" id="PTHR10188:SF6">
    <property type="entry name" value="N(4)-(BETA-N-ACETYLGLUCOSAMINYL)-L-ASPARAGINASE"/>
    <property type="match status" value="1"/>
</dbReference>
<dbReference type="InterPro" id="IPR029055">
    <property type="entry name" value="Ntn_hydrolases_N"/>
</dbReference>
<gene>
    <name evidence="1" type="ORF">SAMN06265367_10673</name>
</gene>
<dbReference type="Pfam" id="PF01112">
    <property type="entry name" value="Asparaginase_2"/>
    <property type="match status" value="1"/>
</dbReference>
<protein>
    <submittedName>
        <fullName evidence="1">N4-(Beta-N-acetylglucosaminyl)-L-asparaginase</fullName>
    </submittedName>
</protein>
<dbReference type="Gene3D" id="3.60.20.30">
    <property type="entry name" value="(Glycosyl)asparaginase"/>
    <property type="match status" value="1"/>
</dbReference>
<reference evidence="1 2" key="1">
    <citation type="submission" date="2017-05" db="EMBL/GenBank/DDBJ databases">
        <authorList>
            <person name="Varghese N."/>
            <person name="Submissions S."/>
        </authorList>
    </citation>
    <scope>NUCLEOTIDE SEQUENCE [LARGE SCALE GENOMIC DNA]</scope>
    <source>
        <strain evidence="1 2">DSM 15360</strain>
    </source>
</reference>
<accession>A0ABY1PAI6</accession>
<comment type="caution">
    <text evidence="1">The sequence shown here is derived from an EMBL/GenBank/DDBJ whole genome shotgun (WGS) entry which is preliminary data.</text>
</comment>